<dbReference type="EMBL" id="CP002287">
    <property type="protein sequence ID" value="ADP16677.1"/>
    <property type="molecule type" value="Genomic_DNA"/>
</dbReference>
<dbReference type="Gene3D" id="1.10.260.40">
    <property type="entry name" value="lambda repressor-like DNA-binding domains"/>
    <property type="match status" value="1"/>
</dbReference>
<dbReference type="Pfam" id="PF21716">
    <property type="entry name" value="dnstrm_HI1420"/>
    <property type="match status" value="1"/>
</dbReference>
<dbReference type="InterPro" id="IPR014057">
    <property type="entry name" value="HI1420"/>
</dbReference>
<dbReference type="eggNOG" id="COG3636">
    <property type="taxonomic scope" value="Bacteria"/>
</dbReference>
<gene>
    <name evidence="1" type="ordered locus">AXYL_03357</name>
</gene>
<dbReference type="NCBIfam" id="TIGR02684">
    <property type="entry name" value="dnstrm_HI1420"/>
    <property type="match status" value="1"/>
</dbReference>
<dbReference type="HOGENOM" id="CLU_137365_1_1_4"/>
<accession>E3HHX7</accession>
<dbReference type="PATRIC" id="fig|762376.5.peg.3377"/>
<dbReference type="AlphaFoldDB" id="E3HHX7"/>
<dbReference type="PANTHER" id="PTHR40275">
    <property type="entry name" value="SSL7038 PROTEIN"/>
    <property type="match status" value="1"/>
</dbReference>
<proteinExistence type="predicted"/>
<dbReference type="InterPro" id="IPR010982">
    <property type="entry name" value="Lambda_DNA-bd_dom_sf"/>
</dbReference>
<dbReference type="GO" id="GO:0003677">
    <property type="term" value="F:DNA binding"/>
    <property type="evidence" value="ECO:0007669"/>
    <property type="project" value="InterPro"/>
</dbReference>
<dbReference type="RefSeq" id="WP_013393992.1">
    <property type="nucleotide sequence ID" value="NC_014640.1"/>
</dbReference>
<dbReference type="InterPro" id="IPR001387">
    <property type="entry name" value="Cro/C1-type_HTH"/>
</dbReference>
<name>E3HHX7_ACHXA</name>
<protein>
    <submittedName>
        <fullName evidence="1">Transcriptional regulator 3</fullName>
    </submittedName>
</protein>
<dbReference type="PANTHER" id="PTHR40275:SF1">
    <property type="entry name" value="SSL7038 PROTEIN"/>
    <property type="match status" value="1"/>
</dbReference>
<dbReference type="KEGG" id="axy:AXYL_03357"/>
<dbReference type="CDD" id="cd00093">
    <property type="entry name" value="HTH_XRE"/>
    <property type="match status" value="1"/>
</dbReference>
<dbReference type="STRING" id="762376.AXYL_03357"/>
<reference evidence="1 2" key="1">
    <citation type="journal article" date="2011" name="J. Bacteriol.">
        <title>Complete genome sequence of the haloaromatic acid-degrading bacterium Achromobacter xylosoxidans A8.</title>
        <authorList>
            <person name="Strnad H."/>
            <person name="Ridl J."/>
            <person name="Paces J."/>
            <person name="Kolar M."/>
            <person name="Vlcek C."/>
            <person name="Paces V."/>
        </authorList>
    </citation>
    <scope>NUCLEOTIDE SEQUENCE [LARGE SCALE GENOMIC DNA]</scope>
    <source>
        <strain evidence="1 2">A8</strain>
    </source>
</reference>
<dbReference type="OrthoDB" id="9798416at2"/>
<dbReference type="SUPFAM" id="SSF47413">
    <property type="entry name" value="lambda repressor-like DNA-binding domains"/>
    <property type="match status" value="1"/>
</dbReference>
<sequence length="106" mass="11499">MSEHLNADIPAGFSRWDAADTLKTDEDAVLYFEACLAEDPGDGSLIRAALGDIARARGMSQLARETGLSREGLYQALSAKGNPEFSTIMKVIRALRLKLHAKIAHT</sequence>
<dbReference type="Proteomes" id="UP000006876">
    <property type="component" value="Chromosome"/>
</dbReference>
<evidence type="ECO:0000313" key="2">
    <source>
        <dbReference type="Proteomes" id="UP000006876"/>
    </source>
</evidence>
<evidence type="ECO:0000313" key="1">
    <source>
        <dbReference type="EMBL" id="ADP16677.1"/>
    </source>
</evidence>
<organism evidence="1 2">
    <name type="scientific">Achromobacter xylosoxidans (strain A8)</name>
    <dbReference type="NCBI Taxonomy" id="762376"/>
    <lineage>
        <taxon>Bacteria</taxon>
        <taxon>Pseudomonadati</taxon>
        <taxon>Pseudomonadota</taxon>
        <taxon>Betaproteobacteria</taxon>
        <taxon>Burkholderiales</taxon>
        <taxon>Alcaligenaceae</taxon>
        <taxon>Achromobacter</taxon>
    </lineage>
</organism>